<dbReference type="Proteomes" id="UP001187192">
    <property type="component" value="Unassembled WGS sequence"/>
</dbReference>
<evidence type="ECO:0000313" key="1">
    <source>
        <dbReference type="EMBL" id="GMN70775.1"/>
    </source>
</evidence>
<name>A0AA88JEF0_FICCA</name>
<proteinExistence type="predicted"/>
<comment type="caution">
    <text evidence="1">The sequence shown here is derived from an EMBL/GenBank/DDBJ whole genome shotgun (WGS) entry which is preliminary data.</text>
</comment>
<keyword evidence="2" id="KW-1185">Reference proteome</keyword>
<sequence>MRTTIRVEKKEDLEKELEETGYSPNCAFFLAACPSGNGNGQSVPCFRKPIMPIEMVTLSGKAVFLASIIKRDSVTAASDSIPEKSANAALLHIG</sequence>
<dbReference type="EMBL" id="BTGU01018836">
    <property type="protein sequence ID" value="GMN70775.1"/>
    <property type="molecule type" value="Genomic_DNA"/>
</dbReference>
<evidence type="ECO:0000313" key="2">
    <source>
        <dbReference type="Proteomes" id="UP001187192"/>
    </source>
</evidence>
<dbReference type="PROSITE" id="PS51257">
    <property type="entry name" value="PROKAR_LIPOPROTEIN"/>
    <property type="match status" value="1"/>
</dbReference>
<gene>
    <name evidence="1" type="ORF">TIFTF001_055877</name>
</gene>
<protein>
    <submittedName>
        <fullName evidence="1">Uncharacterized protein</fullName>
    </submittedName>
</protein>
<reference evidence="1" key="1">
    <citation type="submission" date="2023-07" db="EMBL/GenBank/DDBJ databases">
        <title>draft genome sequence of fig (Ficus carica).</title>
        <authorList>
            <person name="Takahashi T."/>
            <person name="Nishimura K."/>
        </authorList>
    </citation>
    <scope>NUCLEOTIDE SEQUENCE</scope>
</reference>
<accession>A0AA88JEF0</accession>
<dbReference type="AlphaFoldDB" id="A0AA88JEF0"/>
<organism evidence="1 2">
    <name type="scientific">Ficus carica</name>
    <name type="common">Common fig</name>
    <dbReference type="NCBI Taxonomy" id="3494"/>
    <lineage>
        <taxon>Eukaryota</taxon>
        <taxon>Viridiplantae</taxon>
        <taxon>Streptophyta</taxon>
        <taxon>Embryophyta</taxon>
        <taxon>Tracheophyta</taxon>
        <taxon>Spermatophyta</taxon>
        <taxon>Magnoliopsida</taxon>
        <taxon>eudicotyledons</taxon>
        <taxon>Gunneridae</taxon>
        <taxon>Pentapetalae</taxon>
        <taxon>rosids</taxon>
        <taxon>fabids</taxon>
        <taxon>Rosales</taxon>
        <taxon>Moraceae</taxon>
        <taxon>Ficeae</taxon>
        <taxon>Ficus</taxon>
    </lineage>
</organism>